<keyword evidence="2" id="KW-1185">Reference proteome</keyword>
<evidence type="ECO:0008006" key="3">
    <source>
        <dbReference type="Google" id="ProtNLM"/>
    </source>
</evidence>
<reference evidence="1" key="2">
    <citation type="submission" date="2021-08" db="EMBL/GenBank/DDBJ databases">
        <authorList>
            <person name="Tani A."/>
            <person name="Ola A."/>
            <person name="Ogura Y."/>
            <person name="Katsura K."/>
            <person name="Hayashi T."/>
        </authorList>
    </citation>
    <scope>NUCLEOTIDE SEQUENCE</scope>
    <source>
        <strain evidence="1">NBRC 15686</strain>
    </source>
</reference>
<dbReference type="EMBL" id="BPRC01000001">
    <property type="protein sequence ID" value="GJE63774.1"/>
    <property type="molecule type" value="Genomic_DNA"/>
</dbReference>
<dbReference type="Proteomes" id="UP001055039">
    <property type="component" value="Unassembled WGS sequence"/>
</dbReference>
<evidence type="ECO:0000313" key="2">
    <source>
        <dbReference type="Proteomes" id="UP001055039"/>
    </source>
</evidence>
<comment type="caution">
    <text evidence="1">The sequence shown here is derived from an EMBL/GenBank/DDBJ whole genome shotgun (WGS) entry which is preliminary data.</text>
</comment>
<organism evidence="1 2">
    <name type="scientific">Methylorubrum aminovorans</name>
    <dbReference type="NCBI Taxonomy" id="269069"/>
    <lineage>
        <taxon>Bacteria</taxon>
        <taxon>Pseudomonadati</taxon>
        <taxon>Pseudomonadota</taxon>
        <taxon>Alphaproteobacteria</taxon>
        <taxon>Hyphomicrobiales</taxon>
        <taxon>Methylobacteriaceae</taxon>
        <taxon>Methylorubrum</taxon>
    </lineage>
</organism>
<dbReference type="RefSeq" id="WP_238222800.1">
    <property type="nucleotide sequence ID" value="NZ_BAAADH010000001.1"/>
</dbReference>
<proteinExistence type="predicted"/>
<name>A0ABQ4U937_9HYPH</name>
<sequence length="81" mass="9455">MVGITTPNFEPHLVPLDEAGNRCENRKALYWAVVMKTGPGQYDWLTDKLLGKPRAAREMRRIREEMARLWWEKHCAGRSQS</sequence>
<reference evidence="1" key="1">
    <citation type="journal article" date="2021" name="Front. Microbiol.">
        <title>Comprehensive Comparative Genomics and Phenotyping of Methylobacterium Species.</title>
        <authorList>
            <person name="Alessa O."/>
            <person name="Ogura Y."/>
            <person name="Fujitani Y."/>
            <person name="Takami H."/>
            <person name="Hayashi T."/>
            <person name="Sahin N."/>
            <person name="Tani A."/>
        </authorList>
    </citation>
    <scope>NUCLEOTIDE SEQUENCE</scope>
    <source>
        <strain evidence="1">NBRC 15686</strain>
    </source>
</reference>
<protein>
    <recommendedName>
        <fullName evidence="3">Transposase</fullName>
    </recommendedName>
</protein>
<evidence type="ECO:0000313" key="1">
    <source>
        <dbReference type="EMBL" id="GJE63774.1"/>
    </source>
</evidence>
<accession>A0ABQ4U937</accession>
<gene>
    <name evidence="1" type="ORF">LNAOJCKE_0972</name>
</gene>